<evidence type="ECO:0000256" key="2">
    <source>
        <dbReference type="SAM" id="SignalP"/>
    </source>
</evidence>
<dbReference type="EMBL" id="JAMQGP010000001">
    <property type="protein sequence ID" value="MCM2678142.1"/>
    <property type="molecule type" value="Genomic_DNA"/>
</dbReference>
<name>A0AA42B5W5_9GAMM</name>
<dbReference type="AlphaFoldDB" id="A0AA42B5W5"/>
<evidence type="ECO:0000259" key="3">
    <source>
        <dbReference type="Pfam" id="PF07484"/>
    </source>
</evidence>
<dbReference type="InterPro" id="IPR037053">
    <property type="entry name" value="Phage_tail_collar_dom_sf"/>
</dbReference>
<dbReference type="Gene3D" id="3.90.1340.10">
    <property type="entry name" value="Phage tail collar domain"/>
    <property type="match status" value="1"/>
</dbReference>
<reference evidence="4 5" key="1">
    <citation type="journal article" date="2013" name="Antonie Van Leeuwenhoek">
        <title>Echinimonas agarilytica gen. nov., sp. nov., a new gammaproteobacterium isolated from the sea urchin Strongylocentrotus intermedius.</title>
        <authorList>
            <person name="Nedashkovskaya O.I."/>
            <person name="Stenkova A.M."/>
            <person name="Zhukova N.V."/>
            <person name="Van Trappen S."/>
            <person name="Lee J.S."/>
            <person name="Kim S.B."/>
        </authorList>
    </citation>
    <scope>NUCLEOTIDE SEQUENCE [LARGE SCALE GENOMIC DNA]</scope>
    <source>
        <strain evidence="4 5">KMM 6351</strain>
    </source>
</reference>
<dbReference type="SUPFAM" id="SSF88874">
    <property type="entry name" value="Receptor-binding domain of short tail fibre protein gp12"/>
    <property type="match status" value="1"/>
</dbReference>
<dbReference type="InterPro" id="IPR011083">
    <property type="entry name" value="Phage_tail_collar_dom"/>
</dbReference>
<evidence type="ECO:0000313" key="4">
    <source>
        <dbReference type="EMBL" id="MCM2678142.1"/>
    </source>
</evidence>
<evidence type="ECO:0000313" key="5">
    <source>
        <dbReference type="Proteomes" id="UP001165393"/>
    </source>
</evidence>
<gene>
    <name evidence="4" type="ORF">NAF29_00455</name>
</gene>
<feature type="compositionally biased region" description="Polar residues" evidence="1">
    <location>
        <begin position="194"/>
        <end position="207"/>
    </location>
</feature>
<protein>
    <submittedName>
        <fullName evidence="4">Tail fiber protein</fullName>
    </submittedName>
</protein>
<keyword evidence="2" id="KW-0732">Signal</keyword>
<feature type="region of interest" description="Disordered" evidence="1">
    <location>
        <begin position="194"/>
        <end position="214"/>
    </location>
</feature>
<feature type="signal peptide" evidence="2">
    <location>
        <begin position="1"/>
        <end position="33"/>
    </location>
</feature>
<dbReference type="Proteomes" id="UP001165393">
    <property type="component" value="Unassembled WGS sequence"/>
</dbReference>
<dbReference type="Pfam" id="PF07484">
    <property type="entry name" value="Collar"/>
    <property type="match status" value="1"/>
</dbReference>
<dbReference type="RefSeq" id="WP_251259459.1">
    <property type="nucleotide sequence ID" value="NZ_JAMQGP010000001.1"/>
</dbReference>
<feature type="domain" description="Phage tail collar" evidence="3">
    <location>
        <begin position="41"/>
        <end position="96"/>
    </location>
</feature>
<proteinExistence type="predicted"/>
<sequence length="238" mass="24899">MKRLLNRIPLKWRAGLLSLSALPLAFIPQQANACSYEPMIGGMCVFAGSFAPRNWALAHGQLMPISSHSAMFSILGTMYGGDGRTTFALPDTRGRAVIGTGRGPGSQFNYRPGNKAGADTVALSTFEMPAHTHSATTTIGQFTFNADATLHASTATNSTGDPSGNALGTVDRGNIYTTGTPSVAMSSDSINVTVSGSPTSAPQTTIGSQGGSVPHENRMPFISMNWIIAIEGIYPSRS</sequence>
<accession>A0AA42B5W5</accession>
<comment type="caution">
    <text evidence="4">The sequence shown here is derived from an EMBL/GenBank/DDBJ whole genome shotgun (WGS) entry which is preliminary data.</text>
</comment>
<organism evidence="4 5">
    <name type="scientific">Echinimonas agarilytica</name>
    <dbReference type="NCBI Taxonomy" id="1215918"/>
    <lineage>
        <taxon>Bacteria</taxon>
        <taxon>Pseudomonadati</taxon>
        <taxon>Pseudomonadota</taxon>
        <taxon>Gammaproteobacteria</taxon>
        <taxon>Alteromonadales</taxon>
        <taxon>Echinimonadaceae</taxon>
        <taxon>Echinimonas</taxon>
    </lineage>
</organism>
<evidence type="ECO:0000256" key="1">
    <source>
        <dbReference type="SAM" id="MobiDB-lite"/>
    </source>
</evidence>
<feature type="chain" id="PRO_5041416771" evidence="2">
    <location>
        <begin position="34"/>
        <end position="238"/>
    </location>
</feature>
<keyword evidence="5" id="KW-1185">Reference proteome</keyword>